<dbReference type="Proteomes" id="UP001221413">
    <property type="component" value="Unassembled WGS sequence"/>
</dbReference>
<proteinExistence type="predicted"/>
<sequence length="93" mass="9520">MSVNIPCGSSNPIGFKMPPPNSPAPPPSSETKTAVQDALHSRDRPAHLTDGAPAPLSHACETSGGKEGQSKDGSAWVDVDKTAKEGVEGGRKS</sequence>
<accession>A0AAD6NGV3</accession>
<keyword evidence="3" id="KW-1185">Reference proteome</keyword>
<feature type="region of interest" description="Disordered" evidence="1">
    <location>
        <begin position="1"/>
        <end position="93"/>
    </location>
</feature>
<organism evidence="2 3">
    <name type="scientific">Drechslerella dactyloides</name>
    <name type="common">Nematode-trapping fungus</name>
    <name type="synonym">Arthrobotrys dactyloides</name>
    <dbReference type="NCBI Taxonomy" id="74499"/>
    <lineage>
        <taxon>Eukaryota</taxon>
        <taxon>Fungi</taxon>
        <taxon>Dikarya</taxon>
        <taxon>Ascomycota</taxon>
        <taxon>Pezizomycotina</taxon>
        <taxon>Orbiliomycetes</taxon>
        <taxon>Orbiliales</taxon>
        <taxon>Orbiliaceae</taxon>
        <taxon>Drechslerella</taxon>
    </lineage>
</organism>
<gene>
    <name evidence="2" type="ORF">Dda_7619</name>
</gene>
<feature type="compositionally biased region" description="Polar residues" evidence="1">
    <location>
        <begin position="1"/>
        <end position="12"/>
    </location>
</feature>
<dbReference type="AlphaFoldDB" id="A0AAD6NGV3"/>
<dbReference type="EMBL" id="JAQGDS010000010">
    <property type="protein sequence ID" value="KAJ6257830.1"/>
    <property type="molecule type" value="Genomic_DNA"/>
</dbReference>
<name>A0AAD6NGV3_DREDA</name>
<comment type="caution">
    <text evidence="2">The sequence shown here is derived from an EMBL/GenBank/DDBJ whole genome shotgun (WGS) entry which is preliminary data.</text>
</comment>
<feature type="compositionally biased region" description="Basic and acidic residues" evidence="1">
    <location>
        <begin position="78"/>
        <end position="93"/>
    </location>
</feature>
<feature type="compositionally biased region" description="Pro residues" evidence="1">
    <location>
        <begin position="17"/>
        <end position="28"/>
    </location>
</feature>
<reference evidence="2" key="1">
    <citation type="submission" date="2023-01" db="EMBL/GenBank/DDBJ databases">
        <title>The chitinases involved in constricting ring structure development in the nematode-trapping fungus Drechslerella dactyloides.</title>
        <authorList>
            <person name="Wang R."/>
            <person name="Zhang L."/>
            <person name="Tang P."/>
            <person name="Li S."/>
            <person name="Liang L."/>
        </authorList>
    </citation>
    <scope>NUCLEOTIDE SEQUENCE</scope>
    <source>
        <strain evidence="2">YMF1.00031</strain>
    </source>
</reference>
<evidence type="ECO:0000313" key="3">
    <source>
        <dbReference type="Proteomes" id="UP001221413"/>
    </source>
</evidence>
<evidence type="ECO:0000256" key="1">
    <source>
        <dbReference type="SAM" id="MobiDB-lite"/>
    </source>
</evidence>
<evidence type="ECO:0000313" key="2">
    <source>
        <dbReference type="EMBL" id="KAJ6257830.1"/>
    </source>
</evidence>
<protein>
    <submittedName>
        <fullName evidence="2">Uncharacterized protein</fullName>
    </submittedName>
</protein>